<feature type="compositionally biased region" description="Low complexity" evidence="5">
    <location>
        <begin position="1104"/>
        <end position="1117"/>
    </location>
</feature>
<feature type="compositionally biased region" description="Pro residues" evidence="5">
    <location>
        <begin position="1342"/>
        <end position="1363"/>
    </location>
</feature>
<feature type="compositionally biased region" description="Low complexity" evidence="5">
    <location>
        <begin position="2041"/>
        <end position="2055"/>
    </location>
</feature>
<feature type="region of interest" description="Disordered" evidence="5">
    <location>
        <begin position="847"/>
        <end position="993"/>
    </location>
</feature>
<keyword evidence="8" id="KW-1185">Reference proteome</keyword>
<feature type="compositionally biased region" description="Polar residues" evidence="5">
    <location>
        <begin position="1492"/>
        <end position="1504"/>
    </location>
</feature>
<evidence type="ECO:0000256" key="5">
    <source>
        <dbReference type="SAM" id="MobiDB-lite"/>
    </source>
</evidence>
<feature type="compositionally biased region" description="Pro residues" evidence="5">
    <location>
        <begin position="1590"/>
        <end position="1603"/>
    </location>
</feature>
<reference evidence="7 8" key="1">
    <citation type="journal article" date="2020" name="ISME J.">
        <title>Uncovering the hidden diversity of litter-decomposition mechanisms in mushroom-forming fungi.</title>
        <authorList>
            <person name="Floudas D."/>
            <person name="Bentzer J."/>
            <person name="Ahren D."/>
            <person name="Johansson T."/>
            <person name="Persson P."/>
            <person name="Tunlid A."/>
        </authorList>
    </citation>
    <scope>NUCLEOTIDE SEQUENCE [LARGE SCALE GENOMIC DNA]</scope>
    <source>
        <strain evidence="7 8">CBS 661.87</strain>
    </source>
</reference>
<name>A0A8H5GSY2_9AGAR</name>
<feature type="compositionally biased region" description="Polar residues" evidence="5">
    <location>
        <begin position="895"/>
        <end position="911"/>
    </location>
</feature>
<feature type="region of interest" description="Disordered" evidence="5">
    <location>
        <begin position="641"/>
        <end position="753"/>
    </location>
</feature>
<comment type="subcellular location">
    <subcellularLocation>
        <location evidence="1">Nucleus</location>
    </subcellularLocation>
</comment>
<feature type="region of interest" description="Disordered" evidence="5">
    <location>
        <begin position="453"/>
        <end position="501"/>
    </location>
</feature>
<feature type="compositionally biased region" description="Pro residues" evidence="5">
    <location>
        <begin position="1460"/>
        <end position="1469"/>
    </location>
</feature>
<feature type="compositionally biased region" description="Low complexity" evidence="5">
    <location>
        <begin position="641"/>
        <end position="652"/>
    </location>
</feature>
<dbReference type="Gene3D" id="2.130.10.10">
    <property type="entry name" value="YVTN repeat-like/Quinoprotein amine dehydrogenase"/>
    <property type="match status" value="1"/>
</dbReference>
<dbReference type="Proteomes" id="UP000565441">
    <property type="component" value="Unassembled WGS sequence"/>
</dbReference>
<sequence>MEGFTRLIPPQPAQVTIDPTAKECLSEGFNYPTFRLINKQERVKLSSKAIEPEATTFYNLLAIANAKGWFVAATVQADGSYALIFSPLADLRAAFKAAKGNDGTFMPKRILSLHSAKPSFITLAFNDTRLLVCVGRGELLVFDTATLFSAGNDAVVPINKLPSDSGPIRHIVPNPGTEPNLVDLVAVVNSNKTVVLYNTKLEIQGGWIASSPDDDSAPATVAWSPKGKHIAIGLQGGHILTYSLTNKSTIHKHIPPTARPPLVSLNWLSPGHTFRTSYAASQAHGTMDPTQHIICVDAKAPTATYYAPAHPFPLPERLTQSFTLALPKWDEEAGTAESKSLVVVGDRVSVDLEVLGSLGTQWYQQSQENPLSLPLDSNMEDTLLLALGADLTDSEASAPIMLAYLNDGTVQAWYVEHSKPYLGMVTPQSVTAPFATAAPSAFAQPAATAVSAPTQQSTFGQSGFGQASTPSAFGQPSFGQSAAFGQTHSPPAFGSSGFGQQQTASAFGQAAPVATSAFGQTSSPSAFGGGTTTSPFGQPQGTSAFGQPSAFGSGGSTSAFGSSTTGDGPSTGAFGGGGTTGAFGSSSSLSSFGGGPSTNAFGGGGAFGSSSTNNAFGGGAFGALSTDSSTKNAFGQASFGFGSSAPSSAAAPVPDMTREASMSDSTPSLSGMGLGEPNDPSKPMKSGGIFGSSPSTSMSTTTTPSFGGGPIKPASGFGAFNNLPSAQAATPTTSEQKPVNRQPETPAFSTASKPASAFGQSAFGASSFGQPAFGQSAFVKPAVPASTTNPVSGGFGAFAATPTPFSGAAAQQGASTGSAFGSATKATSPSTGGFGAFASSAPSAFGSAAATQTSSTSPAPATGFETFAQKSPSPFGNASPQGAPATSPFMAGAPQSKSPFGSGGSTDSAFGTTGFGVSPFGPQPGARAISPFEKEQSAFKTPVKPAALAGSPSSSPESTPRLGKATIVSDNDSPPAPAVHKAPATPTSSSPFGSLIAPSSGAFGNIQTSPSVFKPASGFGAFGSDNAPASSPFFKTPAEPKSPPISAFPTALAQSPSAKTTTTTPTSLAFGASSPLGGVRSAFTPATAPPPPAKAPATGGFGAFSGSSTGFGAFSGPKKSFGELLKVGDNDTTDPVKPKTGTASEPPKPVSAFPPIAKGAPVSVFSPPAPKQEGAEKKREEPSAGGSREEKGKEVERHDKLSENASFGNLSLLSDASSFAEVEHEESDENDLPSGSEDAEGEAHVDYDEEGSFLSDESEEEGELTSESEESSQLSDVPEEEEELEEGEGPGVTATDPTVVPLPESRSTSATPQPEVPKIKVTPSPPPEPVLEKIKEESTTPPGTPTKEPSPPLTRPSSTPAPAPTTSFGLGLGRPSTRPTRSSPLASVPVSLADDDEAPPSPAKPPASPKPGYSPLPMEVPLRPESEDDKASSPKPPRPQTPPLLSAFGPQKSDAVPAIPATPPTPSTPAQPVSTTPATPPFSLFGKFKPPTTGTPSDTETATSPPEKAPAAPQNIFGSSMKPLANATLPKPVTAPVPAPPPTGFGLFGSLPQPSTGVTKPAVPPTGQPAPFNLGGFSLKGKAPEVDSPLSPPPMSSTKPPTPAIFGSGPAASPFTLAGKGKETSMPPPSLFPSTTTSTAATATTSPPFDLSGFGQKGKAFTTPAPAHQAPGTPPPFDLSGFSLKGKQPAAAGAATPSQTAAVQGPTEAGMQRECMLVANSVNEDLASLGRLAEQRKKQLQIIKTRLGGRQRADLFDAKKWSPAGAVMFGEVLVQFEKDFDELRDIRDAQRQMIRELQSSMLKANTRKEEINRFNKAKSDKEFARMLKARTLGPEHLETQTQLRRNIRAMRDRVQKLEDHLKASKKKLMQVKTGQPGLRAPSLDTINRTYRNIDLAIQQQSADVALLKRRISKLHLSTPSKSLSPGSSSRSSTPARDARLPDPAARPYNVTPNVAITTAAALNAERAAHKLKRALLAVRKEPLLNTRAASASPAPLSFGTPQKSSPSPPPTTDFFKFPPSTPLFPTTPTPTEGPPPPAWNVPPDDSSFSPSSSPPAGRRGATAGMKKHNIIPLKKNAGGATPPPPPSTFSWGPLPTFDFDSKGESFTMVEAVKLTSPGKGFGSKP</sequence>
<feature type="compositionally biased region" description="Polar residues" evidence="5">
    <location>
        <begin position="868"/>
        <end position="880"/>
    </location>
</feature>
<feature type="region of interest" description="Disordered" evidence="5">
    <location>
        <begin position="521"/>
        <end position="579"/>
    </location>
</feature>
<feature type="compositionally biased region" description="Low complexity" evidence="5">
    <location>
        <begin position="453"/>
        <end position="466"/>
    </location>
</feature>
<feature type="compositionally biased region" description="Low complexity" evidence="5">
    <location>
        <begin position="951"/>
        <end position="960"/>
    </location>
</feature>
<proteinExistence type="predicted"/>
<feature type="compositionally biased region" description="Polar residues" evidence="5">
    <location>
        <begin position="660"/>
        <end position="669"/>
    </location>
</feature>
<feature type="coiled-coil region" evidence="4">
    <location>
        <begin position="1840"/>
        <end position="1867"/>
    </location>
</feature>
<feature type="compositionally biased region" description="Basic and acidic residues" evidence="5">
    <location>
        <begin position="1173"/>
        <end position="1202"/>
    </location>
</feature>
<dbReference type="EMBL" id="JAACJP010000052">
    <property type="protein sequence ID" value="KAF5370453.1"/>
    <property type="molecule type" value="Genomic_DNA"/>
</dbReference>
<accession>A0A8H5GSY2</accession>
<feature type="compositionally biased region" description="Pro residues" evidence="5">
    <location>
        <begin position="1399"/>
        <end position="1414"/>
    </location>
</feature>
<feature type="region of interest" description="Disordered" evidence="5">
    <location>
        <begin position="1030"/>
        <end position="1699"/>
    </location>
</feature>
<feature type="compositionally biased region" description="Basic and acidic residues" evidence="5">
    <location>
        <begin position="1422"/>
        <end position="1432"/>
    </location>
</feature>
<feature type="compositionally biased region" description="Low complexity" evidence="5">
    <location>
        <begin position="1685"/>
        <end position="1699"/>
    </location>
</feature>
<evidence type="ECO:0000313" key="8">
    <source>
        <dbReference type="Proteomes" id="UP000565441"/>
    </source>
</evidence>
<dbReference type="SUPFAM" id="SSF117289">
    <property type="entry name" value="Nucleoporin domain"/>
    <property type="match status" value="1"/>
</dbReference>
<feature type="region of interest" description="Disordered" evidence="5">
    <location>
        <begin position="1988"/>
        <end position="2094"/>
    </location>
</feature>
<feature type="region of interest" description="Disordered" evidence="5">
    <location>
        <begin position="1917"/>
        <end position="1949"/>
    </location>
</feature>
<dbReference type="InterPro" id="IPR015943">
    <property type="entry name" value="WD40/YVTN_repeat-like_dom_sf"/>
</dbReference>
<feature type="compositionally biased region" description="Polar residues" evidence="5">
    <location>
        <begin position="722"/>
        <end position="753"/>
    </location>
</feature>
<keyword evidence="4" id="KW-0175">Coiled coil</keyword>
<feature type="compositionally biased region" description="Polar residues" evidence="5">
    <location>
        <begin position="467"/>
        <end position="489"/>
    </location>
</feature>
<feature type="compositionally biased region" description="Polar residues" evidence="5">
    <location>
        <begin position="1203"/>
        <end position="1217"/>
    </location>
</feature>
<feature type="compositionally biased region" description="Low complexity" evidence="5">
    <location>
        <begin position="691"/>
        <end position="705"/>
    </location>
</feature>
<feature type="compositionally biased region" description="Low complexity" evidence="5">
    <location>
        <begin position="1917"/>
        <end position="1947"/>
    </location>
</feature>
<feature type="compositionally biased region" description="Acidic residues" evidence="5">
    <location>
        <begin position="1247"/>
        <end position="1270"/>
    </location>
</feature>
<comment type="caution">
    <text evidence="7">The sequence shown here is derived from an EMBL/GenBank/DDBJ whole genome shotgun (WGS) entry which is preliminary data.</text>
</comment>
<dbReference type="InterPro" id="IPR039462">
    <property type="entry name" value="Nup159/Nup146_N"/>
</dbReference>
<feature type="compositionally biased region" description="Polar residues" evidence="5">
    <location>
        <begin position="532"/>
        <end position="546"/>
    </location>
</feature>
<evidence type="ECO:0000256" key="2">
    <source>
        <dbReference type="ARBA" id="ARBA00022448"/>
    </source>
</evidence>
<dbReference type="Pfam" id="PF16755">
    <property type="entry name" value="Beta-prop_NUP159_NUP214"/>
    <property type="match status" value="1"/>
</dbReference>
<keyword evidence="2" id="KW-0813">Transport</keyword>
<feature type="compositionally biased region" description="Pro residues" evidence="5">
    <location>
        <begin position="2019"/>
        <end position="2040"/>
    </location>
</feature>
<feature type="compositionally biased region" description="Basic and acidic residues" evidence="5">
    <location>
        <begin position="1126"/>
        <end position="1137"/>
    </location>
</feature>
<feature type="compositionally biased region" description="Low complexity" evidence="5">
    <location>
        <begin position="556"/>
        <end position="572"/>
    </location>
</feature>
<dbReference type="OrthoDB" id="248320at2759"/>
<feature type="compositionally biased region" description="Acidic residues" evidence="5">
    <location>
        <begin position="1277"/>
        <end position="1288"/>
    </location>
</feature>
<evidence type="ECO:0000313" key="7">
    <source>
        <dbReference type="EMBL" id="KAF5370453.1"/>
    </source>
</evidence>
<protein>
    <recommendedName>
        <fullName evidence="6">Nucleoporin Nup159/Nup146 N-terminal domain-containing protein</fullName>
    </recommendedName>
</protein>
<evidence type="ECO:0000256" key="4">
    <source>
        <dbReference type="SAM" id="Coils"/>
    </source>
</evidence>
<organism evidence="7 8">
    <name type="scientific">Tricholomella constricta</name>
    <dbReference type="NCBI Taxonomy" id="117010"/>
    <lineage>
        <taxon>Eukaryota</taxon>
        <taxon>Fungi</taxon>
        <taxon>Dikarya</taxon>
        <taxon>Basidiomycota</taxon>
        <taxon>Agaricomycotina</taxon>
        <taxon>Agaricomycetes</taxon>
        <taxon>Agaricomycetidae</taxon>
        <taxon>Agaricales</taxon>
        <taxon>Tricholomatineae</taxon>
        <taxon>Lyophyllaceae</taxon>
        <taxon>Tricholomella</taxon>
    </lineage>
</organism>
<feature type="compositionally biased region" description="Low complexity" evidence="5">
    <location>
        <begin position="847"/>
        <end position="864"/>
    </location>
</feature>
<dbReference type="GO" id="GO:0005634">
    <property type="term" value="C:nucleus"/>
    <property type="evidence" value="ECO:0007669"/>
    <property type="project" value="UniProtKB-SubCell"/>
</dbReference>
<feature type="compositionally biased region" description="Low complexity" evidence="5">
    <location>
        <begin position="1632"/>
        <end position="1648"/>
    </location>
</feature>
<keyword evidence="3" id="KW-0539">Nucleus</keyword>
<feature type="domain" description="Nucleoporin Nup159/Nup146 N-terminal" evidence="6">
    <location>
        <begin position="59"/>
        <end position="394"/>
    </location>
</feature>
<evidence type="ECO:0000256" key="3">
    <source>
        <dbReference type="ARBA" id="ARBA00023242"/>
    </source>
</evidence>
<evidence type="ECO:0000259" key="6">
    <source>
        <dbReference type="Pfam" id="PF16755"/>
    </source>
</evidence>
<evidence type="ECO:0000256" key="1">
    <source>
        <dbReference type="ARBA" id="ARBA00004123"/>
    </source>
</evidence>
<gene>
    <name evidence="7" type="ORF">D9615_009738</name>
</gene>
<feature type="compositionally biased region" description="Pro residues" evidence="5">
    <location>
        <begin position="1533"/>
        <end position="1543"/>
    </location>
</feature>